<proteinExistence type="predicted"/>
<name>A0A5C4X5A9_9MICO</name>
<comment type="caution">
    <text evidence="1">The sequence shown here is derived from an EMBL/GenBank/DDBJ whole genome shotgun (WGS) entry which is preliminary data.</text>
</comment>
<organism evidence="1 2">
    <name type="scientific">Brevibacterium sediminis</name>
    <dbReference type="NCBI Taxonomy" id="1857024"/>
    <lineage>
        <taxon>Bacteria</taxon>
        <taxon>Bacillati</taxon>
        <taxon>Actinomycetota</taxon>
        <taxon>Actinomycetes</taxon>
        <taxon>Micrococcales</taxon>
        <taxon>Brevibacteriaceae</taxon>
        <taxon>Brevibacterium</taxon>
    </lineage>
</organism>
<evidence type="ECO:0000313" key="2">
    <source>
        <dbReference type="Proteomes" id="UP000314223"/>
    </source>
</evidence>
<accession>A0A5C4X5A9</accession>
<protein>
    <submittedName>
        <fullName evidence="1">Uncharacterized protein</fullName>
    </submittedName>
</protein>
<reference evidence="1 2" key="1">
    <citation type="submission" date="2019-06" db="EMBL/GenBank/DDBJ databases">
        <authorList>
            <person name="Mardanova A.M."/>
            <person name="Pudova D.S."/>
            <person name="Shagimardanova E.I."/>
            <person name="Gogoleva N.E."/>
            <person name="Lutfullin M.T."/>
            <person name="Hadieva G.F."/>
            <person name="Sharipova M.R."/>
        </authorList>
    </citation>
    <scope>NUCLEOTIDE SEQUENCE [LARGE SCALE GENOMIC DNA]</scope>
    <source>
        <strain evidence="1 2">MG-1</strain>
    </source>
</reference>
<dbReference type="AlphaFoldDB" id="A0A5C4X5A9"/>
<sequence>MNAESSPDDHFQRLLSDSERRREWVRAWAQAVGAGVDDARFDTLWADFCSLCDQGNIATSNRIRVSPSQSVLLITAFNDNQLNSELVGIDLSEHVCVRRSKWEKSDYENAMTIFEGIEDDHIYEVRESIDDAGDIRIEAMISAEAEETIRDRISGLPEGLVAVSCNYDQT</sequence>
<gene>
    <name evidence="1" type="ORF">FHQ09_05095</name>
</gene>
<dbReference type="RefSeq" id="WP_139467737.1">
    <property type="nucleotide sequence ID" value="NZ_JAHQRN010000005.1"/>
</dbReference>
<dbReference type="Proteomes" id="UP000314223">
    <property type="component" value="Unassembled WGS sequence"/>
</dbReference>
<evidence type="ECO:0000313" key="1">
    <source>
        <dbReference type="EMBL" id="TNM56946.1"/>
    </source>
</evidence>
<dbReference type="EMBL" id="VDMQ01000002">
    <property type="protein sequence ID" value="TNM56946.1"/>
    <property type="molecule type" value="Genomic_DNA"/>
</dbReference>